<keyword evidence="6 7" id="KW-0472">Membrane</keyword>
<accession>A0A1H8ERQ2</accession>
<feature type="transmembrane region" description="Helical" evidence="7">
    <location>
        <begin position="138"/>
        <end position="161"/>
    </location>
</feature>
<feature type="transmembrane region" description="Helical" evidence="7">
    <location>
        <begin position="293"/>
        <end position="311"/>
    </location>
</feature>
<dbReference type="EMBL" id="FOCQ01000007">
    <property type="protein sequence ID" value="SEN22173.1"/>
    <property type="molecule type" value="Genomic_DNA"/>
</dbReference>
<dbReference type="PRINTS" id="PR01036">
    <property type="entry name" value="TCRTETB"/>
</dbReference>
<keyword evidence="5 7" id="KW-1133">Transmembrane helix</keyword>
<feature type="transmembrane region" description="Helical" evidence="7">
    <location>
        <begin position="344"/>
        <end position="363"/>
    </location>
</feature>
<feature type="domain" description="Major facilitator superfamily (MFS) profile" evidence="8">
    <location>
        <begin position="15"/>
        <end position="438"/>
    </location>
</feature>
<feature type="transmembrane region" description="Helical" evidence="7">
    <location>
        <begin position="384"/>
        <end position="402"/>
    </location>
</feature>
<organism evidence="9 10">
    <name type="scientific">Lihuaxuella thermophila</name>
    <dbReference type="NCBI Taxonomy" id="1173111"/>
    <lineage>
        <taxon>Bacteria</taxon>
        <taxon>Bacillati</taxon>
        <taxon>Bacillota</taxon>
        <taxon>Bacilli</taxon>
        <taxon>Bacillales</taxon>
        <taxon>Thermoactinomycetaceae</taxon>
        <taxon>Lihuaxuella</taxon>
    </lineage>
</organism>
<evidence type="ECO:0000256" key="2">
    <source>
        <dbReference type="ARBA" id="ARBA00022448"/>
    </source>
</evidence>
<feature type="transmembrane region" description="Helical" evidence="7">
    <location>
        <begin position="196"/>
        <end position="215"/>
    </location>
</feature>
<dbReference type="InterPro" id="IPR036259">
    <property type="entry name" value="MFS_trans_sf"/>
</dbReference>
<feature type="transmembrane region" description="Helical" evidence="7">
    <location>
        <begin position="15"/>
        <end position="37"/>
    </location>
</feature>
<keyword evidence="10" id="KW-1185">Reference proteome</keyword>
<feature type="transmembrane region" description="Helical" evidence="7">
    <location>
        <begin position="257"/>
        <end position="281"/>
    </location>
</feature>
<dbReference type="OrthoDB" id="2403626at2"/>
<evidence type="ECO:0000256" key="3">
    <source>
        <dbReference type="ARBA" id="ARBA00022475"/>
    </source>
</evidence>
<dbReference type="PROSITE" id="PS50850">
    <property type="entry name" value="MFS"/>
    <property type="match status" value="1"/>
</dbReference>
<name>A0A1H8ERQ2_9BACL</name>
<dbReference type="Gene3D" id="1.20.1720.10">
    <property type="entry name" value="Multidrug resistance protein D"/>
    <property type="match status" value="1"/>
</dbReference>
<feature type="transmembrane region" description="Helical" evidence="7">
    <location>
        <begin position="414"/>
        <end position="434"/>
    </location>
</feature>
<evidence type="ECO:0000256" key="7">
    <source>
        <dbReference type="SAM" id="Phobius"/>
    </source>
</evidence>
<dbReference type="RefSeq" id="WP_089967950.1">
    <property type="nucleotide sequence ID" value="NZ_FOCQ01000007.1"/>
</dbReference>
<evidence type="ECO:0000313" key="9">
    <source>
        <dbReference type="EMBL" id="SEN22173.1"/>
    </source>
</evidence>
<feature type="transmembrane region" description="Helical" evidence="7">
    <location>
        <begin position="105"/>
        <end position="126"/>
    </location>
</feature>
<comment type="subcellular location">
    <subcellularLocation>
        <location evidence="1">Cell membrane</location>
        <topology evidence="1">Multi-pass membrane protein</topology>
    </subcellularLocation>
</comment>
<dbReference type="Proteomes" id="UP000199695">
    <property type="component" value="Unassembled WGS sequence"/>
</dbReference>
<evidence type="ECO:0000256" key="5">
    <source>
        <dbReference type="ARBA" id="ARBA00022989"/>
    </source>
</evidence>
<dbReference type="STRING" id="1173111.SAMN05444955_107136"/>
<evidence type="ECO:0000259" key="8">
    <source>
        <dbReference type="PROSITE" id="PS50850"/>
    </source>
</evidence>
<feature type="transmembrane region" description="Helical" evidence="7">
    <location>
        <begin position="81"/>
        <end position="99"/>
    </location>
</feature>
<dbReference type="InterPro" id="IPR020846">
    <property type="entry name" value="MFS_dom"/>
</dbReference>
<dbReference type="SUPFAM" id="SSF103473">
    <property type="entry name" value="MFS general substrate transporter"/>
    <property type="match status" value="1"/>
</dbReference>
<keyword evidence="2" id="KW-0813">Transport</keyword>
<dbReference type="CDD" id="cd17321">
    <property type="entry name" value="MFS_MMR_MDR_like"/>
    <property type="match status" value="1"/>
</dbReference>
<dbReference type="GO" id="GO:0022857">
    <property type="term" value="F:transmembrane transporter activity"/>
    <property type="evidence" value="ECO:0007669"/>
    <property type="project" value="InterPro"/>
</dbReference>
<gene>
    <name evidence="9" type="ORF">SAMN05444955_107136</name>
</gene>
<dbReference type="GO" id="GO:0005886">
    <property type="term" value="C:plasma membrane"/>
    <property type="evidence" value="ECO:0007669"/>
    <property type="project" value="UniProtKB-SubCell"/>
</dbReference>
<keyword evidence="4 7" id="KW-0812">Transmembrane</keyword>
<feature type="transmembrane region" description="Helical" evidence="7">
    <location>
        <begin position="49"/>
        <end position="69"/>
    </location>
</feature>
<proteinExistence type="predicted"/>
<evidence type="ECO:0000313" key="10">
    <source>
        <dbReference type="Proteomes" id="UP000199695"/>
    </source>
</evidence>
<dbReference type="PANTHER" id="PTHR42718">
    <property type="entry name" value="MAJOR FACILITATOR SUPERFAMILY MULTIDRUG TRANSPORTER MFSC"/>
    <property type="match status" value="1"/>
</dbReference>
<evidence type="ECO:0000256" key="4">
    <source>
        <dbReference type="ARBA" id="ARBA00022692"/>
    </source>
</evidence>
<feature type="transmembrane region" description="Helical" evidence="7">
    <location>
        <begin position="318"/>
        <end position="338"/>
    </location>
</feature>
<keyword evidence="3" id="KW-1003">Cell membrane</keyword>
<protein>
    <submittedName>
        <fullName evidence="9">MFS transporter, DHA2 family, metal-tetracycline-proton antiporter</fullName>
    </submittedName>
</protein>
<dbReference type="Gene3D" id="1.20.1250.20">
    <property type="entry name" value="MFS general substrate transporter like domains"/>
    <property type="match status" value="1"/>
</dbReference>
<dbReference type="Pfam" id="PF07690">
    <property type="entry name" value="MFS_1"/>
    <property type="match status" value="1"/>
</dbReference>
<feature type="transmembrane region" description="Helical" evidence="7">
    <location>
        <begin position="167"/>
        <end position="184"/>
    </location>
</feature>
<sequence>MSRHHQQNPQVGKQIIPLLGCLLLFSVMNVTVFNVAVPDIAKDLGLTPSLAGWVITGYAMVYAIGSLMYGKLADLFPLKRLMTIGITLFAAGSVIGFFLDGYMWLLIGRLVQSAGASCVPALAMIIPARYFPPERRGTVMGVVASFIAFSSGIGPIVGGFVTGALHWKYLFLLSLGTLLLLPFLRKALPNEERRDGSVDAIGAGLLAAAVAMLMMGITTSGLGYIASFAGLLALFIAKSRKSHDPFVSLSLFTEGPFRYAIVAAFLSSSTGFSMMLIIPLMLKSMFQLPADQIGFVLFPAAMGAALFGRIGGKWVDRFGSIPMMLIAASFMIIGFILISLLSGFGPVVVACSLILPNIGFTLMQSSLSKLVSLLLPREKTGSGMGIFSLTGFLAGAIGGTLTTKAVDWNLSFPAILLFFAIVIALQMCIVFFVLRGKVSRMSAT</sequence>
<dbReference type="InterPro" id="IPR011701">
    <property type="entry name" value="MFS"/>
</dbReference>
<reference evidence="9 10" key="1">
    <citation type="submission" date="2016-10" db="EMBL/GenBank/DDBJ databases">
        <authorList>
            <person name="de Groot N.N."/>
        </authorList>
    </citation>
    <scope>NUCLEOTIDE SEQUENCE [LARGE SCALE GENOMIC DNA]</scope>
    <source>
        <strain evidence="9 10">DSM 46701</strain>
    </source>
</reference>
<evidence type="ECO:0000256" key="6">
    <source>
        <dbReference type="ARBA" id="ARBA00023136"/>
    </source>
</evidence>
<evidence type="ECO:0000256" key="1">
    <source>
        <dbReference type="ARBA" id="ARBA00004651"/>
    </source>
</evidence>
<dbReference type="PANTHER" id="PTHR42718:SF46">
    <property type="entry name" value="BLR6921 PROTEIN"/>
    <property type="match status" value="1"/>
</dbReference>
<dbReference type="AlphaFoldDB" id="A0A1H8ERQ2"/>